<dbReference type="OrthoDB" id="3350812at2759"/>
<organism evidence="4 5">
    <name type="scientific">Marasmius oreades</name>
    <name type="common">fairy-ring Marasmius</name>
    <dbReference type="NCBI Taxonomy" id="181124"/>
    <lineage>
        <taxon>Eukaryota</taxon>
        <taxon>Fungi</taxon>
        <taxon>Dikarya</taxon>
        <taxon>Basidiomycota</taxon>
        <taxon>Agaricomycotina</taxon>
        <taxon>Agaricomycetes</taxon>
        <taxon>Agaricomycetidae</taxon>
        <taxon>Agaricales</taxon>
        <taxon>Marasmiineae</taxon>
        <taxon>Marasmiaceae</taxon>
        <taxon>Marasmius</taxon>
    </lineage>
</organism>
<feature type="transmembrane region" description="Helical" evidence="2">
    <location>
        <begin position="102"/>
        <end position="120"/>
    </location>
</feature>
<feature type="transmembrane region" description="Helical" evidence="2">
    <location>
        <begin position="132"/>
        <end position="155"/>
    </location>
</feature>
<evidence type="ECO:0000313" key="4">
    <source>
        <dbReference type="EMBL" id="KAG7086927.1"/>
    </source>
</evidence>
<feature type="compositionally biased region" description="Polar residues" evidence="1">
    <location>
        <begin position="301"/>
        <end position="322"/>
    </location>
</feature>
<evidence type="ECO:0000256" key="1">
    <source>
        <dbReference type="SAM" id="MobiDB-lite"/>
    </source>
</evidence>
<dbReference type="KEGG" id="more:E1B28_002843"/>
<comment type="caution">
    <text evidence="4">The sequence shown here is derived from an EMBL/GenBank/DDBJ whole genome shotgun (WGS) entry which is preliminary data.</text>
</comment>
<name>A0A9P7ULB5_9AGAR</name>
<dbReference type="RefSeq" id="XP_043003398.1">
    <property type="nucleotide sequence ID" value="XM_043159792.1"/>
</dbReference>
<keyword evidence="5" id="KW-1185">Reference proteome</keyword>
<sequence>MAEIPPVDTLEPIRDGLFVRFAQVAAGTLFVYDVLLNLDVELRHVWAALSLRRQRPIRVAPMMFNLLYVVQRYLPLWDRVILDTYYMLGPSNTNTCETTYKMSARGAIIGIILSECLLAMRIRAVWLNSPCVTAMLVVLALSCSIPGVFFFVRFARGIHCPELYKPGTATLQGCYCLMENKDLYLSWIVLMVVNIAGFIMMAIPGIKAYRRVDRSNLAKVVYQDGVIYYASILLASLINVVVILQLPSTFVSMVSPLERVLHSIISSHMVLHIREMAPPAELQHRDGITTGEFTTEHNEMSFVSNPLRSDNELENQGKQLRA</sequence>
<dbReference type="Proteomes" id="UP001049176">
    <property type="component" value="Chromosome 10"/>
</dbReference>
<reference evidence="4" key="1">
    <citation type="journal article" date="2021" name="Genome Biol. Evol.">
        <title>The assembled and annotated genome of the fairy-ring fungus Marasmius oreades.</title>
        <authorList>
            <person name="Hiltunen M."/>
            <person name="Ament-Velasquez S.L."/>
            <person name="Johannesson H."/>
        </authorList>
    </citation>
    <scope>NUCLEOTIDE SEQUENCE</scope>
    <source>
        <strain evidence="4">03SP1</strain>
    </source>
</reference>
<evidence type="ECO:0000256" key="2">
    <source>
        <dbReference type="SAM" id="Phobius"/>
    </source>
</evidence>
<keyword evidence="2" id="KW-0472">Membrane</keyword>
<gene>
    <name evidence="4" type="ORF">E1B28_002843</name>
</gene>
<dbReference type="EMBL" id="CM032190">
    <property type="protein sequence ID" value="KAG7086927.1"/>
    <property type="molecule type" value="Genomic_DNA"/>
</dbReference>
<protein>
    <recommendedName>
        <fullName evidence="3">DUF6533 domain-containing protein</fullName>
    </recommendedName>
</protein>
<keyword evidence="2" id="KW-1133">Transmembrane helix</keyword>
<dbReference type="InterPro" id="IPR045340">
    <property type="entry name" value="DUF6533"/>
</dbReference>
<keyword evidence="2" id="KW-0812">Transmembrane</keyword>
<accession>A0A9P7ULB5</accession>
<proteinExistence type="predicted"/>
<feature type="domain" description="DUF6533" evidence="3">
    <location>
        <begin position="22"/>
        <end position="76"/>
    </location>
</feature>
<feature type="region of interest" description="Disordered" evidence="1">
    <location>
        <begin position="300"/>
        <end position="322"/>
    </location>
</feature>
<feature type="transmembrane region" description="Helical" evidence="2">
    <location>
        <begin position="184"/>
        <end position="206"/>
    </location>
</feature>
<evidence type="ECO:0000259" key="3">
    <source>
        <dbReference type="Pfam" id="PF20151"/>
    </source>
</evidence>
<dbReference type="GeneID" id="66071919"/>
<dbReference type="Pfam" id="PF20151">
    <property type="entry name" value="DUF6533"/>
    <property type="match status" value="1"/>
</dbReference>
<evidence type="ECO:0000313" key="5">
    <source>
        <dbReference type="Proteomes" id="UP001049176"/>
    </source>
</evidence>
<dbReference type="AlphaFoldDB" id="A0A9P7ULB5"/>
<feature type="transmembrane region" description="Helical" evidence="2">
    <location>
        <begin position="226"/>
        <end position="246"/>
    </location>
</feature>